<sequence>MAKGSSGRIVIEIVPEIKHELYEALDKEGLTLKQWFLTNAEVFLKNRGQMSLLPVEDGHVGKNHTVKAK</sequence>
<gene>
    <name evidence="1" type="ORF">MNBD_GAMMA11-3451</name>
</gene>
<proteinExistence type="predicted"/>
<accession>A0A3B0XRK1</accession>
<dbReference type="AlphaFoldDB" id="A0A3B0XRK1"/>
<evidence type="ECO:0000313" key="1">
    <source>
        <dbReference type="EMBL" id="VAW65877.1"/>
    </source>
</evidence>
<name>A0A3B0XRK1_9ZZZZ</name>
<reference evidence="1" key="1">
    <citation type="submission" date="2018-06" db="EMBL/GenBank/DDBJ databases">
        <authorList>
            <person name="Zhirakovskaya E."/>
        </authorList>
    </citation>
    <scope>NUCLEOTIDE SEQUENCE</scope>
</reference>
<dbReference type="EMBL" id="UOFG01000258">
    <property type="protein sequence ID" value="VAW65877.1"/>
    <property type="molecule type" value="Genomic_DNA"/>
</dbReference>
<protein>
    <submittedName>
        <fullName evidence="1">Uncharacterized protein</fullName>
    </submittedName>
</protein>
<organism evidence="1">
    <name type="scientific">hydrothermal vent metagenome</name>
    <dbReference type="NCBI Taxonomy" id="652676"/>
    <lineage>
        <taxon>unclassified sequences</taxon>
        <taxon>metagenomes</taxon>
        <taxon>ecological metagenomes</taxon>
    </lineage>
</organism>